<evidence type="ECO:0008006" key="4">
    <source>
        <dbReference type="Google" id="ProtNLM"/>
    </source>
</evidence>
<name>M2XDB8_9MICC</name>
<dbReference type="InterPro" id="IPR013901">
    <property type="entry name" value="Anthrone_oxy"/>
</dbReference>
<protein>
    <recommendedName>
        <fullName evidence="4">Integral-membrane protein</fullName>
    </recommendedName>
</protein>
<feature type="transmembrane region" description="Helical" evidence="1">
    <location>
        <begin position="6"/>
        <end position="28"/>
    </location>
</feature>
<dbReference type="EMBL" id="ANHZ02000006">
    <property type="protein sequence ID" value="EME37076.1"/>
    <property type="molecule type" value="Genomic_DNA"/>
</dbReference>
<organism evidence="2 3">
    <name type="scientific">Kocuria palustris PEL</name>
    <dbReference type="NCBI Taxonomy" id="1236550"/>
    <lineage>
        <taxon>Bacteria</taxon>
        <taxon>Bacillati</taxon>
        <taxon>Actinomycetota</taxon>
        <taxon>Actinomycetes</taxon>
        <taxon>Micrococcales</taxon>
        <taxon>Micrococcaceae</taxon>
        <taxon>Kocuria</taxon>
    </lineage>
</organism>
<accession>M2XDB8</accession>
<comment type="caution">
    <text evidence="2">The sequence shown here is derived from an EMBL/GenBank/DDBJ whole genome shotgun (WGS) entry which is preliminary data.</text>
</comment>
<keyword evidence="3" id="KW-1185">Reference proteome</keyword>
<proteinExistence type="predicted"/>
<dbReference type="Proteomes" id="UP000009877">
    <property type="component" value="Unassembled WGS sequence"/>
</dbReference>
<evidence type="ECO:0000313" key="2">
    <source>
        <dbReference type="EMBL" id="EME37076.1"/>
    </source>
</evidence>
<reference evidence="2 3" key="1">
    <citation type="journal article" date="2014" name="Genome Announc.">
        <title>Draft Genome Sequence of Kocuria palustris PEL.</title>
        <authorList>
            <person name="Sharma G."/>
            <person name="Khatri I."/>
            <person name="Subramanian S."/>
        </authorList>
    </citation>
    <scope>NUCLEOTIDE SEQUENCE [LARGE SCALE GENOMIC DNA]</scope>
    <source>
        <strain evidence="2 3">PEL</strain>
    </source>
</reference>
<dbReference type="Pfam" id="PF08592">
    <property type="entry name" value="Anthrone_oxy"/>
    <property type="match status" value="1"/>
</dbReference>
<keyword evidence="1" id="KW-0812">Transmembrane</keyword>
<dbReference type="RefSeq" id="WP_006214255.1">
    <property type="nucleotide sequence ID" value="NZ_ANHZ02000006.1"/>
</dbReference>
<dbReference type="AlphaFoldDB" id="M2XDB8"/>
<keyword evidence="1" id="KW-1133">Transmembrane helix</keyword>
<sequence length="148" mass="16446">MTAWLAFLWLFVPGFTACAEFGSYAFVHPVLRQLDRQNHVIAEKGLVKTFGRIMPVLMTASLVLLISGAIDLGGGLLPVLAAVLWGFALVTTIIVNVPINFRTHFWQDDESRAGAWSGMRRLWEIFQGVRSWLFLISFALICAHVAIG</sequence>
<keyword evidence="1" id="KW-0472">Membrane</keyword>
<gene>
    <name evidence="2" type="ORF">C884_02232</name>
</gene>
<feature type="transmembrane region" description="Helical" evidence="1">
    <location>
        <begin position="76"/>
        <end position="97"/>
    </location>
</feature>
<feature type="transmembrane region" description="Helical" evidence="1">
    <location>
        <begin position="129"/>
        <end position="147"/>
    </location>
</feature>
<evidence type="ECO:0000313" key="3">
    <source>
        <dbReference type="Proteomes" id="UP000009877"/>
    </source>
</evidence>
<feature type="transmembrane region" description="Helical" evidence="1">
    <location>
        <begin position="49"/>
        <end position="70"/>
    </location>
</feature>
<evidence type="ECO:0000256" key="1">
    <source>
        <dbReference type="SAM" id="Phobius"/>
    </source>
</evidence>